<feature type="region of interest" description="Disordered" evidence="1">
    <location>
        <begin position="73"/>
        <end position="114"/>
    </location>
</feature>
<keyword evidence="4" id="KW-1185">Reference proteome</keyword>
<dbReference type="EMBL" id="BDSP01000289">
    <property type="protein sequence ID" value="GAX29256.1"/>
    <property type="molecule type" value="Genomic_DNA"/>
</dbReference>
<sequence length="373" mass="39105">MNSEGMQQGRFSRVFALCFLVASCSAQKSFLRPSLPNDARGETVIASSNATVPPDPDTEALMATTALQPLGATTTSNVAPKSGLSPPKSISVSATGTATPSTNTTGSISNSTGATPEFIATTTTTTSNANITNSTSGVPPVTTVTTTGTGSVVPPSPDPLTPATPTVGIKPTISTAPSTIVPTLTMMPSIVGTLEESDTSTLTTSTMSPSEPSGSLTPVVPTNRRQPFLHRKVGIEDVTNSSLVSLNPADGDVPAYFGNLVLNSWFEFEWDIPVAGFYDVHAGIASPEGAGSFDLIDMNTTQLYESFVGFTPTEEWDTFANFSRQIEVLTPTLTTVRVEIVTEGFNIHYLYLTPSVLRDAIEERDGVSGLPLN</sequence>
<name>A0A1Z5KSH6_FISSO</name>
<dbReference type="InParanoid" id="A0A1Z5KSH6"/>
<feature type="compositionally biased region" description="Low complexity" evidence="1">
    <location>
        <begin position="199"/>
        <end position="216"/>
    </location>
</feature>
<feature type="chain" id="PRO_5012961509" description="CBM6 domain-containing protein" evidence="2">
    <location>
        <begin position="27"/>
        <end position="373"/>
    </location>
</feature>
<feature type="compositionally biased region" description="Low complexity" evidence="1">
    <location>
        <begin position="93"/>
        <end position="114"/>
    </location>
</feature>
<evidence type="ECO:0000256" key="1">
    <source>
        <dbReference type="SAM" id="MobiDB-lite"/>
    </source>
</evidence>
<evidence type="ECO:0000313" key="3">
    <source>
        <dbReference type="EMBL" id="GAX29256.1"/>
    </source>
</evidence>
<feature type="region of interest" description="Disordered" evidence="1">
    <location>
        <begin position="147"/>
        <end position="171"/>
    </location>
</feature>
<evidence type="ECO:0000256" key="2">
    <source>
        <dbReference type="SAM" id="SignalP"/>
    </source>
</evidence>
<dbReference type="Proteomes" id="UP000198406">
    <property type="component" value="Unassembled WGS sequence"/>
</dbReference>
<keyword evidence="2" id="KW-0732">Signal</keyword>
<proteinExistence type="predicted"/>
<dbReference type="InterPro" id="IPR008979">
    <property type="entry name" value="Galactose-bd-like_sf"/>
</dbReference>
<dbReference type="AlphaFoldDB" id="A0A1Z5KSH6"/>
<feature type="region of interest" description="Disordered" evidence="1">
    <location>
        <begin position="195"/>
        <end position="222"/>
    </location>
</feature>
<comment type="caution">
    <text evidence="3">The sequence shown here is derived from an EMBL/GenBank/DDBJ whole genome shotgun (WGS) entry which is preliminary data.</text>
</comment>
<feature type="signal peptide" evidence="2">
    <location>
        <begin position="1"/>
        <end position="26"/>
    </location>
</feature>
<evidence type="ECO:0008006" key="5">
    <source>
        <dbReference type="Google" id="ProtNLM"/>
    </source>
</evidence>
<dbReference type="SUPFAM" id="SSF49785">
    <property type="entry name" value="Galactose-binding domain-like"/>
    <property type="match status" value="1"/>
</dbReference>
<protein>
    <recommendedName>
        <fullName evidence="5">CBM6 domain-containing protein</fullName>
    </recommendedName>
</protein>
<evidence type="ECO:0000313" key="4">
    <source>
        <dbReference type="Proteomes" id="UP000198406"/>
    </source>
</evidence>
<accession>A0A1Z5KSH6</accession>
<organism evidence="3 4">
    <name type="scientific">Fistulifera solaris</name>
    <name type="common">Oleaginous diatom</name>
    <dbReference type="NCBI Taxonomy" id="1519565"/>
    <lineage>
        <taxon>Eukaryota</taxon>
        <taxon>Sar</taxon>
        <taxon>Stramenopiles</taxon>
        <taxon>Ochrophyta</taxon>
        <taxon>Bacillariophyta</taxon>
        <taxon>Bacillariophyceae</taxon>
        <taxon>Bacillariophycidae</taxon>
        <taxon>Naviculales</taxon>
        <taxon>Naviculaceae</taxon>
        <taxon>Fistulifera</taxon>
    </lineage>
</organism>
<reference evidence="3 4" key="1">
    <citation type="journal article" date="2015" name="Plant Cell">
        <title>Oil accumulation by the oleaginous diatom Fistulifera solaris as revealed by the genome and transcriptome.</title>
        <authorList>
            <person name="Tanaka T."/>
            <person name="Maeda Y."/>
            <person name="Veluchamy A."/>
            <person name="Tanaka M."/>
            <person name="Abida H."/>
            <person name="Marechal E."/>
            <person name="Bowler C."/>
            <person name="Muto M."/>
            <person name="Sunaga Y."/>
            <person name="Tanaka M."/>
            <person name="Yoshino T."/>
            <person name="Taniguchi T."/>
            <person name="Fukuda Y."/>
            <person name="Nemoto M."/>
            <person name="Matsumoto M."/>
            <person name="Wong P.S."/>
            <person name="Aburatani S."/>
            <person name="Fujibuchi W."/>
        </authorList>
    </citation>
    <scope>NUCLEOTIDE SEQUENCE [LARGE SCALE GENOMIC DNA]</scope>
    <source>
        <strain evidence="3 4">JPCC DA0580</strain>
    </source>
</reference>
<gene>
    <name evidence="3" type="ORF">FisN_16Hh315</name>
</gene>
<dbReference type="Gene3D" id="2.60.120.260">
    <property type="entry name" value="Galactose-binding domain-like"/>
    <property type="match status" value="1"/>
</dbReference>